<reference evidence="1 2" key="1">
    <citation type="submission" date="2019-08" db="EMBL/GenBank/DDBJ databases">
        <title>Bacillus genomes from the desert of Cuatro Cienegas, Coahuila.</title>
        <authorList>
            <person name="Olmedo-Alvarez G."/>
        </authorList>
    </citation>
    <scope>NUCLEOTIDE SEQUENCE [LARGE SCALE GENOMIC DNA]</scope>
    <source>
        <strain evidence="1 2">CH108_3D</strain>
    </source>
</reference>
<evidence type="ECO:0000313" key="1">
    <source>
        <dbReference type="EMBL" id="TYS56435.1"/>
    </source>
</evidence>
<protein>
    <submittedName>
        <fullName evidence="1">Uncharacterized protein</fullName>
    </submittedName>
</protein>
<name>A0A5D4RYG5_9BACI</name>
<comment type="caution">
    <text evidence="1">The sequence shown here is derived from an EMBL/GenBank/DDBJ whole genome shotgun (WGS) entry which is preliminary data.</text>
</comment>
<dbReference type="EMBL" id="VTEQ01000001">
    <property type="protein sequence ID" value="TYS56435.1"/>
    <property type="molecule type" value="Genomic_DNA"/>
</dbReference>
<dbReference type="AlphaFoldDB" id="A0A5D4RYG5"/>
<organism evidence="1 2">
    <name type="scientific">Rossellomorea marisflavi</name>
    <dbReference type="NCBI Taxonomy" id="189381"/>
    <lineage>
        <taxon>Bacteria</taxon>
        <taxon>Bacillati</taxon>
        <taxon>Bacillota</taxon>
        <taxon>Bacilli</taxon>
        <taxon>Bacillales</taxon>
        <taxon>Bacillaceae</taxon>
        <taxon>Rossellomorea</taxon>
    </lineage>
</organism>
<dbReference type="Proteomes" id="UP000322997">
    <property type="component" value="Unassembled WGS sequence"/>
</dbReference>
<gene>
    <name evidence="1" type="ORF">FZC83_02350</name>
</gene>
<proteinExistence type="predicted"/>
<sequence length="328" mass="37245">MMNELVKLGVDLYKKQVQQYSQAEGNDVMRKAFVEILGTDKPDYRQFRKHKVEVFEIIEEVLAQTITDGMATPFFDQFVEYRDLDLGDSNEFYVEDRTMLTVARHSGNHWNIRRQKLNIGDTFTVQTEAMSAAVYTDFKRFLAGRIDWDAFVAKVGQAFVQELNDRIHVEFMNTINYLPAEFKETGSFNEDSLRAIVEHVQAANQGSQVVIAGTKSALAKLSKVETLSDGMKDQLNRSGLLQAWEGNALLPIPQSHKPNTFEFAIDNDRLLVLPANAKPIKVVKEGMPLVKEVSDGLTNQDMSMEYKFIAQYGVATVFNLLFGQYKFA</sequence>
<evidence type="ECO:0000313" key="2">
    <source>
        <dbReference type="Proteomes" id="UP000322997"/>
    </source>
</evidence>
<accession>A0A5D4RYG5</accession>